<evidence type="ECO:0000313" key="22">
    <source>
        <dbReference type="EMBL" id="OAD39851.1"/>
    </source>
</evidence>
<dbReference type="Pfam" id="PF01087">
    <property type="entry name" value="GalP_UDP_transf"/>
    <property type="match status" value="1"/>
</dbReference>
<keyword evidence="11 17" id="KW-0119">Carbohydrate metabolism</keyword>
<feature type="binding site" evidence="16">
    <location>
        <position position="184"/>
    </location>
    <ligand>
        <name>Fe cation</name>
        <dbReference type="ChEBI" id="CHEBI:24875"/>
    </ligand>
</feature>
<evidence type="ECO:0000256" key="15">
    <source>
        <dbReference type="PIRSR" id="PIRSR000808-3"/>
    </source>
</evidence>
<dbReference type="InterPro" id="IPR019779">
    <property type="entry name" value="GalP_UDPtransf1_His-AS"/>
</dbReference>
<feature type="domain" description="Galactose-1-phosphate uridyl transferase C-terminal" evidence="20">
    <location>
        <begin position="187"/>
        <end position="348"/>
    </location>
</feature>
<evidence type="ECO:0000256" key="12">
    <source>
        <dbReference type="NCBIfam" id="TIGR00209"/>
    </source>
</evidence>
<feature type="region of interest" description="Disordered" evidence="18">
    <location>
        <begin position="327"/>
        <end position="350"/>
    </location>
</feature>
<feature type="compositionally biased region" description="Basic residues" evidence="18">
    <location>
        <begin position="341"/>
        <end position="350"/>
    </location>
</feature>
<dbReference type="KEGG" id="hyl:LPB072_01685"/>
<comment type="pathway">
    <text evidence="2 17">Carbohydrate metabolism; galactose metabolism.</text>
</comment>
<dbReference type="PANTHER" id="PTHR11943">
    <property type="entry name" value="GALACTOSE-1-PHOSPHATE URIDYLYLTRANSFERASE"/>
    <property type="match status" value="1"/>
</dbReference>
<dbReference type="NCBIfam" id="NF008724">
    <property type="entry name" value="PRK11720.1"/>
    <property type="match status" value="1"/>
</dbReference>
<keyword evidence="16" id="KW-0408">Iron</keyword>
<feature type="binding site" description="in other chain" evidence="14">
    <location>
        <position position="155"/>
    </location>
    <ligand>
        <name>UDP-alpha-D-glucose</name>
        <dbReference type="ChEBI" id="CHEBI:58885"/>
        <note>ligand shared between dimeric partners</note>
    </ligand>
</feature>
<dbReference type="AlphaFoldDB" id="A0A167GT81"/>
<evidence type="ECO:0000313" key="24">
    <source>
        <dbReference type="Proteomes" id="UP000185680"/>
    </source>
</evidence>
<evidence type="ECO:0000256" key="7">
    <source>
        <dbReference type="ARBA" id="ARBA00022695"/>
    </source>
</evidence>
<feature type="binding site" evidence="14">
    <location>
        <begin position="318"/>
        <end position="319"/>
    </location>
    <ligand>
        <name>UDP-alpha-D-glucose</name>
        <dbReference type="ChEBI" id="CHEBI:58885"/>
        <note>ligand shared between dimeric partners</note>
    </ligand>
</feature>
<dbReference type="EMBL" id="CP017476">
    <property type="protein sequence ID" value="AOW11759.1"/>
    <property type="molecule type" value="Genomic_DNA"/>
</dbReference>
<dbReference type="Pfam" id="PF02744">
    <property type="entry name" value="GalP_UDP_tr_C"/>
    <property type="match status" value="1"/>
</dbReference>
<feature type="binding site" evidence="16">
    <location>
        <position position="298"/>
    </location>
    <ligand>
        <name>Fe cation</name>
        <dbReference type="ChEBI" id="CHEBI:24875"/>
    </ligand>
</feature>
<evidence type="ECO:0000259" key="20">
    <source>
        <dbReference type="Pfam" id="PF02744"/>
    </source>
</evidence>
<evidence type="ECO:0000256" key="8">
    <source>
        <dbReference type="ARBA" id="ARBA00022723"/>
    </source>
</evidence>
<evidence type="ECO:0000256" key="1">
    <source>
        <dbReference type="ARBA" id="ARBA00001107"/>
    </source>
</evidence>
<keyword evidence="8 15" id="KW-0479">Metal-binding</keyword>
<comment type="cofactor">
    <cofactor evidence="16">
        <name>Fe cation</name>
        <dbReference type="ChEBI" id="CHEBI:24875"/>
    </cofactor>
    <text evidence="16">Binds 1 Fe cation per subunit.</text>
</comment>
<comment type="catalytic activity">
    <reaction evidence="1 17">
        <text>alpha-D-galactose 1-phosphate + UDP-alpha-D-glucose = alpha-D-glucose 1-phosphate + UDP-alpha-D-galactose</text>
        <dbReference type="Rhea" id="RHEA:13989"/>
        <dbReference type="ChEBI" id="CHEBI:58336"/>
        <dbReference type="ChEBI" id="CHEBI:58601"/>
        <dbReference type="ChEBI" id="CHEBI:58885"/>
        <dbReference type="ChEBI" id="CHEBI:66914"/>
        <dbReference type="EC" id="2.7.7.12"/>
    </reaction>
</comment>
<evidence type="ECO:0000256" key="6">
    <source>
        <dbReference type="ARBA" id="ARBA00022679"/>
    </source>
</evidence>
<feature type="binding site" description="in other chain" evidence="14">
    <location>
        <begin position="161"/>
        <end position="163"/>
    </location>
    <ligand>
        <name>UDP-alpha-D-glucose</name>
        <dbReference type="ChEBI" id="CHEBI:58885"/>
        <note>ligand shared between dimeric partners</note>
    </ligand>
</feature>
<dbReference type="CDD" id="cd00608">
    <property type="entry name" value="GalT"/>
    <property type="match status" value="1"/>
</dbReference>
<feature type="binding site" evidence="14">
    <location>
        <begin position="30"/>
        <end position="33"/>
    </location>
    <ligand>
        <name>UDP-alpha-D-glucose</name>
        <dbReference type="ChEBI" id="CHEBI:58885"/>
        <note>ligand shared between dimeric partners</note>
    </ligand>
</feature>
<keyword evidence="6 17" id="KW-0808">Transferase</keyword>
<evidence type="ECO:0000256" key="2">
    <source>
        <dbReference type="ARBA" id="ARBA00004947"/>
    </source>
</evidence>
<reference evidence="21 24" key="2">
    <citation type="submission" date="2016-10" db="EMBL/GenBank/DDBJ databases">
        <title>Hydorgenophaga sp. LPB0072 isolated from gastropod.</title>
        <authorList>
            <person name="Kim E."/>
            <person name="Yi H."/>
        </authorList>
    </citation>
    <scope>NUCLEOTIDE SEQUENCE [LARGE SCALE GENOMIC DNA]</scope>
    <source>
        <strain evidence="21 24">LPB0072</strain>
    </source>
</reference>
<evidence type="ECO:0000256" key="9">
    <source>
        <dbReference type="ARBA" id="ARBA00022833"/>
    </source>
</evidence>
<dbReference type="NCBIfam" id="TIGR00209">
    <property type="entry name" value="galT_1"/>
    <property type="match status" value="1"/>
</dbReference>
<feature type="binding site" description="in other chain" evidence="14">
    <location>
        <position position="63"/>
    </location>
    <ligand>
        <name>UDP-alpha-D-glucose</name>
        <dbReference type="ChEBI" id="CHEBI:58885"/>
        <note>ligand shared between dimeric partners</note>
    </ligand>
</feature>
<protein>
    <recommendedName>
        <fullName evidence="5 12">Galactose-1-phosphate uridylyltransferase</fullName>
        <ecNumber evidence="4 12">2.7.7.12</ecNumber>
    </recommendedName>
</protein>
<feature type="binding site" evidence="15">
    <location>
        <position position="117"/>
    </location>
    <ligand>
        <name>Zn(2+)</name>
        <dbReference type="ChEBI" id="CHEBI:29105"/>
    </ligand>
</feature>
<evidence type="ECO:0000313" key="23">
    <source>
        <dbReference type="Proteomes" id="UP000185657"/>
    </source>
</evidence>
<dbReference type="InterPro" id="IPR001937">
    <property type="entry name" value="GalP_UDPtransf1"/>
</dbReference>
<reference evidence="22 23" key="1">
    <citation type="submission" date="2016-02" db="EMBL/GenBank/DDBJ databases">
        <title>Draft genome sequence of Hydrogenophaga sp. LPB0072.</title>
        <authorList>
            <person name="Shin S.-K."/>
            <person name="Yi H."/>
        </authorList>
    </citation>
    <scope>NUCLEOTIDE SEQUENCE [LARGE SCALE GENOMIC DNA]</scope>
    <source>
        <strain evidence="22 23">LPB0072</strain>
    </source>
</reference>
<feature type="binding site" description="in other chain" evidence="14">
    <location>
        <position position="325"/>
    </location>
    <ligand>
        <name>UDP-alpha-D-glucose</name>
        <dbReference type="ChEBI" id="CHEBI:58885"/>
        <note>ligand shared between dimeric partners</note>
    </ligand>
</feature>
<dbReference type="PROSITE" id="PS00117">
    <property type="entry name" value="GAL_P_UDP_TRANSF_I"/>
    <property type="match status" value="1"/>
</dbReference>
<dbReference type="OrthoDB" id="9769064at2"/>
<feature type="binding site" description="in other chain" evidence="14">
    <location>
        <begin position="79"/>
        <end position="80"/>
    </location>
    <ligand>
        <name>UDP-alpha-D-glucose</name>
        <dbReference type="ChEBI" id="CHEBI:58885"/>
        <note>ligand shared between dimeric partners</note>
    </ligand>
</feature>
<feature type="binding site" evidence="15">
    <location>
        <position position="54"/>
    </location>
    <ligand>
        <name>Zn(2+)</name>
        <dbReference type="ChEBI" id="CHEBI:29105"/>
    </ligand>
</feature>
<dbReference type="GO" id="GO:0005737">
    <property type="term" value="C:cytoplasm"/>
    <property type="evidence" value="ECO:0007669"/>
    <property type="project" value="TreeGrafter"/>
</dbReference>
<dbReference type="Proteomes" id="UP000185657">
    <property type="component" value="Unassembled WGS sequence"/>
</dbReference>
<dbReference type="GO" id="GO:0033499">
    <property type="term" value="P:galactose catabolic process via UDP-galactose, Leloir pathway"/>
    <property type="evidence" value="ECO:0007669"/>
    <property type="project" value="TreeGrafter"/>
</dbReference>
<accession>A0A167GT81</accession>
<evidence type="ECO:0000256" key="14">
    <source>
        <dbReference type="PIRSR" id="PIRSR000808-2"/>
    </source>
</evidence>
<dbReference type="EC" id="2.7.7.12" evidence="4 12"/>
<comment type="similarity">
    <text evidence="3 17">Belongs to the galactose-1-phosphate uridylyltransferase type 1 family.</text>
</comment>
<dbReference type="EMBL" id="LVWD01000037">
    <property type="protein sequence ID" value="OAD39851.1"/>
    <property type="molecule type" value="Genomic_DNA"/>
</dbReference>
<dbReference type="GO" id="GO:0008270">
    <property type="term" value="F:zinc ion binding"/>
    <property type="evidence" value="ECO:0007669"/>
    <property type="project" value="InterPro"/>
</dbReference>
<feature type="active site" description="Tele-UMP-histidine intermediate" evidence="13">
    <location>
        <position position="168"/>
    </location>
</feature>
<dbReference type="InterPro" id="IPR005850">
    <property type="entry name" value="GalP_Utransf_C"/>
</dbReference>
<dbReference type="FunFam" id="3.30.428.10:FF:000001">
    <property type="entry name" value="Galactose-1-phosphate uridylyltransferase"/>
    <property type="match status" value="1"/>
</dbReference>
<evidence type="ECO:0000256" key="4">
    <source>
        <dbReference type="ARBA" id="ARBA00012384"/>
    </source>
</evidence>
<evidence type="ECO:0000256" key="10">
    <source>
        <dbReference type="ARBA" id="ARBA00023144"/>
    </source>
</evidence>
<dbReference type="FunFam" id="3.30.428.10:FF:000002">
    <property type="entry name" value="Galactose-1-phosphate uridylyltransferase"/>
    <property type="match status" value="1"/>
</dbReference>
<comment type="cofactor">
    <cofactor evidence="15">
        <name>Zn(2+)</name>
        <dbReference type="ChEBI" id="CHEBI:29105"/>
    </cofactor>
    <text evidence="15">Binds 1 zinc ion per subunit.</text>
</comment>
<feature type="domain" description="Galactose-1-phosphate uridyl transferase N-terminal" evidence="19">
    <location>
        <begin position="4"/>
        <end position="178"/>
    </location>
</feature>
<gene>
    <name evidence="21" type="ORF">LPB072_01685</name>
    <name evidence="22" type="ORF">LPB72_19945</name>
</gene>
<evidence type="ECO:0000313" key="21">
    <source>
        <dbReference type="EMBL" id="AOW11759.1"/>
    </source>
</evidence>
<evidence type="ECO:0000256" key="16">
    <source>
        <dbReference type="PIRSR" id="PIRSR000808-4"/>
    </source>
</evidence>
<organism evidence="21 24">
    <name type="scientific">Hydrogenophaga crassostreae</name>
    <dbReference type="NCBI Taxonomy" id="1763535"/>
    <lineage>
        <taxon>Bacteria</taxon>
        <taxon>Pseudomonadati</taxon>
        <taxon>Pseudomonadota</taxon>
        <taxon>Betaproteobacteria</taxon>
        <taxon>Burkholderiales</taxon>
        <taxon>Comamonadaceae</taxon>
        <taxon>Hydrogenophaga</taxon>
    </lineage>
</organism>
<dbReference type="InterPro" id="IPR036265">
    <property type="entry name" value="HIT-like_sf"/>
</dbReference>
<sequence>MNTSALDASEHPHRRYNPLKQEWVLVSPHRAKRPWQGAQEAANAEQLPAHDPSCYLCAGNTRVNGAVNPDYTGTFVFDNDFAALLADTPDTGASPDPLFQRQGVRGVSRVICFSPDHSKTLPELGVDALAGVIDTWCEQAQDLGRTYPWVQVFENKGQAMGCSNPHPHGQVWASSFLPNEAAKEDAALRAYRAEHRSNMLLDYAQREAASGERTVVQTAHWIAVVPYWASWPFETLLLPLFPVQRLEDLTAEQRSDLAHALQALTIRCDNLFETSFPYSMGWHGAPYLTGDTAHWQLHAHFYPPLLRSASVRKFMVGFEMLAESQRDLTPEQAADRLRAQSPKHYKHATP</sequence>
<feature type="binding site" evidence="15">
    <location>
        <position position="57"/>
    </location>
    <ligand>
        <name>Zn(2+)</name>
        <dbReference type="ChEBI" id="CHEBI:29105"/>
    </ligand>
</feature>
<keyword evidence="10 17" id="KW-0299">Galactose metabolism</keyword>
<dbReference type="PANTHER" id="PTHR11943:SF1">
    <property type="entry name" value="GALACTOSE-1-PHOSPHATE URIDYLYLTRANSFERASE"/>
    <property type="match status" value="1"/>
</dbReference>
<feature type="binding site" evidence="16">
    <location>
        <position position="283"/>
    </location>
    <ligand>
        <name>Fe cation</name>
        <dbReference type="ChEBI" id="CHEBI:24875"/>
    </ligand>
</feature>
<proteinExistence type="inferred from homology"/>
<evidence type="ECO:0000256" key="11">
    <source>
        <dbReference type="ARBA" id="ARBA00023277"/>
    </source>
</evidence>
<dbReference type="Proteomes" id="UP000185680">
    <property type="component" value="Chromosome"/>
</dbReference>
<feature type="binding site" evidence="14">
    <location>
        <begin position="313"/>
        <end position="314"/>
    </location>
    <ligand>
        <name>UDP-alpha-D-glucose</name>
        <dbReference type="ChEBI" id="CHEBI:58885"/>
        <note>ligand shared between dimeric partners</note>
    </ligand>
</feature>
<keyword evidence="9 15" id="KW-0862">Zinc</keyword>
<name>A0A167GT81_9BURK</name>
<dbReference type="UniPathway" id="UPA00214"/>
<feature type="binding site" description="in other chain" evidence="14">
    <location>
        <position position="170"/>
    </location>
    <ligand>
        <name>UDP-alpha-D-glucose</name>
        <dbReference type="ChEBI" id="CHEBI:58885"/>
        <note>ligand shared between dimeric partners</note>
    </ligand>
</feature>
<evidence type="ECO:0000259" key="19">
    <source>
        <dbReference type="Pfam" id="PF01087"/>
    </source>
</evidence>
<keyword evidence="23" id="KW-1185">Reference proteome</keyword>
<evidence type="ECO:0000256" key="13">
    <source>
        <dbReference type="PIRSR" id="PIRSR000808-1"/>
    </source>
</evidence>
<dbReference type="InterPro" id="IPR005849">
    <property type="entry name" value="GalP_Utransf_N"/>
</dbReference>
<evidence type="ECO:0000256" key="3">
    <source>
        <dbReference type="ARBA" id="ARBA00010951"/>
    </source>
</evidence>
<keyword evidence="7 17" id="KW-0548">Nucleotidyltransferase</keyword>
<dbReference type="GO" id="GO:0008108">
    <property type="term" value="F:UDP-glucose:hexose-1-phosphate uridylyltransferase activity"/>
    <property type="evidence" value="ECO:0007669"/>
    <property type="project" value="UniProtKB-UniRule"/>
</dbReference>
<dbReference type="PIRSF" id="PIRSF000808">
    <property type="entry name" value="GalT"/>
    <property type="match status" value="1"/>
</dbReference>
<dbReference type="STRING" id="1763535.LPB072_01685"/>
<feature type="binding site" evidence="15">
    <location>
        <position position="166"/>
    </location>
    <ligand>
        <name>Zn(2+)</name>
        <dbReference type="ChEBI" id="CHEBI:29105"/>
    </ligand>
</feature>
<evidence type="ECO:0000256" key="17">
    <source>
        <dbReference type="RuleBase" id="RU000506"/>
    </source>
</evidence>
<dbReference type="Gene3D" id="3.30.428.10">
    <property type="entry name" value="HIT-like"/>
    <property type="match status" value="2"/>
</dbReference>
<dbReference type="SUPFAM" id="SSF54197">
    <property type="entry name" value="HIT-like"/>
    <property type="match status" value="2"/>
</dbReference>
<feature type="compositionally biased region" description="Basic and acidic residues" evidence="18">
    <location>
        <begin position="327"/>
        <end position="338"/>
    </location>
</feature>
<dbReference type="RefSeq" id="WP_066095289.1">
    <property type="nucleotide sequence ID" value="NZ_CP017476.1"/>
</dbReference>
<evidence type="ECO:0000256" key="5">
    <source>
        <dbReference type="ARBA" id="ARBA00016340"/>
    </source>
</evidence>
<feature type="binding site" evidence="16">
    <location>
        <position position="300"/>
    </location>
    <ligand>
        <name>Fe cation</name>
        <dbReference type="ChEBI" id="CHEBI:24875"/>
    </ligand>
</feature>
<evidence type="ECO:0000256" key="18">
    <source>
        <dbReference type="SAM" id="MobiDB-lite"/>
    </source>
</evidence>